<sequence length="249" mass="28462">MSLISIDDSDPWFAEFQACEKLFREIMEQFTARNKHPRASQAHAIISANVRIRLKQYNRDIQQLKNKVDDALKLRTITVNEAERRTRQIEILESKEVQLKKLYETRSNNLASSRASLLTSGRSAFADGGTTSWAADDDDDDDKPLLDTQVTVADLMTQQDRVLQEQDKSLEELCKVIARQKEIGQTIGNEVDHHNEIIDNLANHMDTTDESLVNRTQHIQTITAKDRTCGYWIVIVLLFICIIIVVLIP</sequence>
<dbReference type="PROSITE" id="PS50192">
    <property type="entry name" value="T_SNARE"/>
    <property type="match status" value="1"/>
</dbReference>
<organism evidence="8 9">
    <name type="scientific">Ceratina calcarata</name>
    <dbReference type="NCBI Taxonomy" id="156304"/>
    <lineage>
        <taxon>Eukaryota</taxon>
        <taxon>Metazoa</taxon>
        <taxon>Ecdysozoa</taxon>
        <taxon>Arthropoda</taxon>
        <taxon>Hexapoda</taxon>
        <taxon>Insecta</taxon>
        <taxon>Pterygota</taxon>
        <taxon>Neoptera</taxon>
        <taxon>Endopterygota</taxon>
        <taxon>Hymenoptera</taxon>
        <taxon>Apocrita</taxon>
        <taxon>Aculeata</taxon>
        <taxon>Apoidea</taxon>
        <taxon>Anthophila</taxon>
        <taxon>Apidae</taxon>
        <taxon>Ceratina</taxon>
        <taxon>Zadontomerus</taxon>
    </lineage>
</organism>
<dbReference type="GO" id="GO:0006906">
    <property type="term" value="P:vesicle fusion"/>
    <property type="evidence" value="ECO:0007669"/>
    <property type="project" value="TreeGrafter"/>
</dbReference>
<dbReference type="PANTHER" id="PTHR19957:SF124">
    <property type="entry name" value="SYNTAXIN-8"/>
    <property type="match status" value="1"/>
</dbReference>
<dbReference type="Proteomes" id="UP000694925">
    <property type="component" value="Unplaced"/>
</dbReference>
<dbReference type="InterPro" id="IPR000727">
    <property type="entry name" value="T_SNARE_dom"/>
</dbReference>
<dbReference type="Gene3D" id="1.20.5.110">
    <property type="match status" value="1"/>
</dbReference>
<dbReference type="GO" id="GO:0000149">
    <property type="term" value="F:SNARE binding"/>
    <property type="evidence" value="ECO:0007669"/>
    <property type="project" value="TreeGrafter"/>
</dbReference>
<evidence type="ECO:0000313" key="9">
    <source>
        <dbReference type="RefSeq" id="XP_017878976.1"/>
    </source>
</evidence>
<dbReference type="PANTHER" id="PTHR19957">
    <property type="entry name" value="SYNTAXIN"/>
    <property type="match status" value="1"/>
</dbReference>
<dbReference type="GO" id="GO:0005484">
    <property type="term" value="F:SNAP receptor activity"/>
    <property type="evidence" value="ECO:0007669"/>
    <property type="project" value="TreeGrafter"/>
</dbReference>
<dbReference type="GO" id="GO:0048278">
    <property type="term" value="P:vesicle docking"/>
    <property type="evidence" value="ECO:0007669"/>
    <property type="project" value="TreeGrafter"/>
</dbReference>
<dbReference type="CDD" id="cd15852">
    <property type="entry name" value="SNARE_Syntaxin8"/>
    <property type="match status" value="1"/>
</dbReference>
<dbReference type="GeneID" id="108624295"/>
<accession>A0AAJ7IXJ2</accession>
<dbReference type="GO" id="GO:0012505">
    <property type="term" value="C:endomembrane system"/>
    <property type="evidence" value="ECO:0007669"/>
    <property type="project" value="TreeGrafter"/>
</dbReference>
<reference evidence="9" key="1">
    <citation type="submission" date="2025-08" db="UniProtKB">
        <authorList>
            <consortium name="RefSeq"/>
        </authorList>
    </citation>
    <scope>IDENTIFICATION</scope>
    <source>
        <tissue evidence="9">Whole body</tissue>
    </source>
</reference>
<evidence type="ECO:0000256" key="6">
    <source>
        <dbReference type="SAM" id="Phobius"/>
    </source>
</evidence>
<dbReference type="RefSeq" id="XP_017878976.1">
    <property type="nucleotide sequence ID" value="XM_018023487.2"/>
</dbReference>
<evidence type="ECO:0000259" key="7">
    <source>
        <dbReference type="PROSITE" id="PS50192"/>
    </source>
</evidence>
<feature type="domain" description="T-SNARE coiled-coil homology" evidence="7">
    <location>
        <begin position="160"/>
        <end position="222"/>
    </location>
</feature>
<dbReference type="InterPro" id="IPR045242">
    <property type="entry name" value="Syntaxin"/>
</dbReference>
<keyword evidence="6" id="KW-0812">Transmembrane</keyword>
<dbReference type="KEGG" id="ccal:108624295"/>
<keyword evidence="2" id="KW-0813">Transport</keyword>
<evidence type="ECO:0000313" key="8">
    <source>
        <dbReference type="Proteomes" id="UP000694925"/>
    </source>
</evidence>
<dbReference type="GO" id="GO:0006886">
    <property type="term" value="P:intracellular protein transport"/>
    <property type="evidence" value="ECO:0007669"/>
    <property type="project" value="TreeGrafter"/>
</dbReference>
<proteinExistence type="predicted"/>
<evidence type="ECO:0000256" key="5">
    <source>
        <dbReference type="SAM" id="Coils"/>
    </source>
</evidence>
<evidence type="ECO:0000256" key="1">
    <source>
        <dbReference type="ARBA" id="ARBA00004370"/>
    </source>
</evidence>
<dbReference type="SMART" id="SM00397">
    <property type="entry name" value="t_SNARE"/>
    <property type="match status" value="1"/>
</dbReference>
<feature type="transmembrane region" description="Helical" evidence="6">
    <location>
        <begin position="230"/>
        <end position="248"/>
    </location>
</feature>
<dbReference type="CTD" id="39847"/>
<evidence type="ECO:0000256" key="4">
    <source>
        <dbReference type="ARBA" id="ARBA00023136"/>
    </source>
</evidence>
<evidence type="ECO:0000256" key="2">
    <source>
        <dbReference type="ARBA" id="ARBA00022448"/>
    </source>
</evidence>
<dbReference type="InterPro" id="IPR041875">
    <property type="entry name" value="Syntaxin-8_SNARE"/>
</dbReference>
<gene>
    <name evidence="9" type="primary">LOC108624295</name>
</gene>
<keyword evidence="6" id="KW-1133">Transmembrane helix</keyword>
<feature type="coiled-coil region" evidence="5">
    <location>
        <begin position="47"/>
        <end position="74"/>
    </location>
</feature>
<dbReference type="SUPFAM" id="SSF58038">
    <property type="entry name" value="SNARE fusion complex"/>
    <property type="match status" value="1"/>
</dbReference>
<comment type="subcellular location">
    <subcellularLocation>
        <location evidence="1">Membrane</location>
    </subcellularLocation>
</comment>
<keyword evidence="3 5" id="KW-0175">Coiled coil</keyword>
<protein>
    <submittedName>
        <fullName evidence="9">Syntaxin-8</fullName>
    </submittedName>
</protein>
<keyword evidence="4 6" id="KW-0472">Membrane</keyword>
<evidence type="ECO:0000256" key="3">
    <source>
        <dbReference type="ARBA" id="ARBA00023054"/>
    </source>
</evidence>
<dbReference type="GO" id="GO:0031201">
    <property type="term" value="C:SNARE complex"/>
    <property type="evidence" value="ECO:0007669"/>
    <property type="project" value="TreeGrafter"/>
</dbReference>
<name>A0AAJ7IXJ2_9HYME</name>
<dbReference type="AlphaFoldDB" id="A0AAJ7IXJ2"/>
<keyword evidence="8" id="KW-1185">Reference proteome</keyword>